<dbReference type="Pfam" id="PF00270">
    <property type="entry name" value="DEAD"/>
    <property type="match status" value="1"/>
</dbReference>
<dbReference type="GO" id="GO:0000724">
    <property type="term" value="P:double-strand break repair via homologous recombination"/>
    <property type="evidence" value="ECO:0007669"/>
    <property type="project" value="TreeGrafter"/>
</dbReference>
<dbReference type="PROSITE" id="PS51192">
    <property type="entry name" value="HELICASE_ATP_BIND_1"/>
    <property type="match status" value="1"/>
</dbReference>
<feature type="region of interest" description="Disordered" evidence="8">
    <location>
        <begin position="680"/>
        <end position="708"/>
    </location>
</feature>
<feature type="domain" description="Helicase ATP-binding" evidence="9">
    <location>
        <begin position="70"/>
        <end position="262"/>
    </location>
</feature>
<dbReference type="GO" id="GO:0005737">
    <property type="term" value="C:cytoplasm"/>
    <property type="evidence" value="ECO:0007669"/>
    <property type="project" value="TreeGrafter"/>
</dbReference>
<dbReference type="EMBL" id="VDEP01000208">
    <property type="protein sequence ID" value="KAA1123509.1"/>
    <property type="molecule type" value="Genomic_DNA"/>
</dbReference>
<evidence type="ECO:0000256" key="7">
    <source>
        <dbReference type="ARBA" id="ARBA00034808"/>
    </source>
</evidence>
<reference evidence="13 14" key="1">
    <citation type="submission" date="2019-05" db="EMBL/GenBank/DDBJ databases">
        <title>Emergence of the Ug99 lineage of the wheat stem rust pathogen through somatic hybridization.</title>
        <authorList>
            <person name="Li F."/>
            <person name="Upadhyaya N.M."/>
            <person name="Sperschneider J."/>
            <person name="Matny O."/>
            <person name="Nguyen-Phuc H."/>
            <person name="Mago R."/>
            <person name="Raley C."/>
            <person name="Miller M.E."/>
            <person name="Silverstein K.A.T."/>
            <person name="Henningsen E."/>
            <person name="Hirsch C.D."/>
            <person name="Visser B."/>
            <person name="Pretorius Z.A."/>
            <person name="Steffenson B.J."/>
            <person name="Schwessinger B."/>
            <person name="Dodds P.N."/>
            <person name="Figueroa M."/>
        </authorList>
    </citation>
    <scope>NUCLEOTIDE SEQUENCE [LARGE SCALE GENOMIC DNA]</scope>
    <source>
        <strain evidence="11">21-0</strain>
        <strain evidence="12 14">Ug99</strain>
    </source>
</reference>
<keyword evidence="5" id="KW-0413">Isomerase</keyword>
<dbReference type="InterPro" id="IPR011545">
    <property type="entry name" value="DEAD/DEAH_box_helicase_dom"/>
</dbReference>
<evidence type="ECO:0000313" key="11">
    <source>
        <dbReference type="EMBL" id="KAA1099874.1"/>
    </source>
</evidence>
<keyword evidence="11" id="KW-0347">Helicase</keyword>
<evidence type="ECO:0000256" key="2">
    <source>
        <dbReference type="ARBA" id="ARBA00022741"/>
    </source>
</evidence>
<dbReference type="SUPFAM" id="SSF52540">
    <property type="entry name" value="P-loop containing nucleoside triphosphate hydrolases"/>
    <property type="match status" value="1"/>
</dbReference>
<dbReference type="GO" id="GO:0005524">
    <property type="term" value="F:ATP binding"/>
    <property type="evidence" value="ECO:0007669"/>
    <property type="project" value="UniProtKB-KW"/>
</dbReference>
<evidence type="ECO:0000256" key="1">
    <source>
        <dbReference type="ARBA" id="ARBA00005446"/>
    </source>
</evidence>
<accession>A0A5B0PH04</accession>
<comment type="catalytic activity">
    <reaction evidence="6">
        <text>Couples ATP hydrolysis with the unwinding of duplex DNA by translocating in the 3'-5' direction.</text>
        <dbReference type="EC" id="5.6.2.4"/>
    </reaction>
</comment>
<feature type="domain" description="Helicase C-terminal" evidence="10">
    <location>
        <begin position="302"/>
        <end position="451"/>
    </location>
</feature>
<evidence type="ECO:0000259" key="9">
    <source>
        <dbReference type="PROSITE" id="PS51192"/>
    </source>
</evidence>
<evidence type="ECO:0000259" key="10">
    <source>
        <dbReference type="PROSITE" id="PS51194"/>
    </source>
</evidence>
<feature type="compositionally biased region" description="Basic and acidic residues" evidence="8">
    <location>
        <begin position="699"/>
        <end position="708"/>
    </location>
</feature>
<dbReference type="InterPro" id="IPR001650">
    <property type="entry name" value="Helicase_C-like"/>
</dbReference>
<evidence type="ECO:0000256" key="8">
    <source>
        <dbReference type="SAM" id="MobiDB-lite"/>
    </source>
</evidence>
<protein>
    <recommendedName>
        <fullName evidence="7">DNA 3'-5' helicase</fullName>
        <ecNumber evidence="7">5.6.2.4</ecNumber>
    </recommendedName>
</protein>
<keyword evidence="11" id="KW-0378">Hydrolase</keyword>
<dbReference type="GO" id="GO:0009378">
    <property type="term" value="F:four-way junction helicase activity"/>
    <property type="evidence" value="ECO:0007669"/>
    <property type="project" value="TreeGrafter"/>
</dbReference>
<evidence type="ECO:0000256" key="4">
    <source>
        <dbReference type="ARBA" id="ARBA00023125"/>
    </source>
</evidence>
<proteinExistence type="inferred from homology"/>
<dbReference type="InterPro" id="IPR014001">
    <property type="entry name" value="Helicase_ATP-bd"/>
</dbReference>
<dbReference type="GO" id="GO:0043138">
    <property type="term" value="F:3'-5' DNA helicase activity"/>
    <property type="evidence" value="ECO:0007669"/>
    <property type="project" value="UniProtKB-EC"/>
</dbReference>
<gene>
    <name evidence="11" type="primary">SGS1_78</name>
    <name evidence="12" type="synonym">SGS1_100</name>
    <name evidence="11" type="ORF">PGT21_023469</name>
    <name evidence="12" type="ORF">PGTUg99_022597</name>
</gene>
<dbReference type="EMBL" id="VSWC01000054">
    <property type="protein sequence ID" value="KAA1099874.1"/>
    <property type="molecule type" value="Genomic_DNA"/>
</dbReference>
<keyword evidence="3" id="KW-0067">ATP-binding</keyword>
<evidence type="ECO:0000313" key="12">
    <source>
        <dbReference type="EMBL" id="KAA1123509.1"/>
    </source>
</evidence>
<sequence>MAAKLKQSAKARKTKSSTSDRQKPMTKSSGGLTIVKKMLEKTDDALTKEIANRAAKFYKQEAKPRQIETIMNLSRGRNTFLMAGTGFGKSRIPEIYHLLLPKTAKPVVVVLNPLDALGENQVLEKKGKFLAINLTKLTFNKKEAAKIKNGDYNFVYLSPEIFMNSQLWDSVYFSAEFQQRLALVVVDEAHMIYLWGLVESNGRRVNCSFVRIEDAGVFRPCYGKLALHLQCRNNAPLLLLSATCRPVAVDSILKNLKLTNDLIDIIRDELTRCEIRIVRINMSHSLASNLDLLDVFPTRDTTPDEDLVPTLIYSGTRTRTLTVLQVLDMARGTPGSCYNPRNSFARRFHSCTGEKDKVSCVEDYANGRFPMISATMALGLGQNWKRVRSVIHMGRGDPANIAQMIGRCGRDGKPGLAILFVEPTRKGGKNSVADFVDQQKQSDDDRMDALAITPICLRVAFAIDNMHGYIPVSKEDPNYLAEISREKSLSFPPCRCSNCAIDSCKTLVQNLKNVTINNFDEVMNDSFSFSISTNKHVKQTARRPKPKSGAMDTEGVLKDFGLHLIRCFREYYNARTGDSARFAAEDLFDKAEADAIVSNFDEIHDSVCLGRLMGGEVIEGQLDYLMTLISQFKVGGTYQEHLKIQQQRHEEKEEERKRKRREYQARYRAKKRLQLLSLTNQQNTSNVAQHSMPGLAGVEKQENITKLN</sequence>
<dbReference type="GO" id="GO:0003677">
    <property type="term" value="F:DNA binding"/>
    <property type="evidence" value="ECO:0007669"/>
    <property type="project" value="UniProtKB-KW"/>
</dbReference>
<dbReference type="CDD" id="cd17920">
    <property type="entry name" value="DEXHc_RecQ"/>
    <property type="match status" value="1"/>
</dbReference>
<comment type="caution">
    <text evidence="11">The sequence shown here is derived from an EMBL/GenBank/DDBJ whole genome shotgun (WGS) entry which is preliminary data.</text>
</comment>
<evidence type="ECO:0000256" key="6">
    <source>
        <dbReference type="ARBA" id="ARBA00034617"/>
    </source>
</evidence>
<dbReference type="OrthoDB" id="2505285at2759"/>
<dbReference type="Gene3D" id="3.40.50.300">
    <property type="entry name" value="P-loop containing nucleotide triphosphate hydrolases"/>
    <property type="match status" value="2"/>
</dbReference>
<dbReference type="GO" id="GO:0005694">
    <property type="term" value="C:chromosome"/>
    <property type="evidence" value="ECO:0007669"/>
    <property type="project" value="TreeGrafter"/>
</dbReference>
<evidence type="ECO:0000256" key="5">
    <source>
        <dbReference type="ARBA" id="ARBA00023235"/>
    </source>
</evidence>
<name>A0A5B0PH04_PUCGR</name>
<evidence type="ECO:0000313" key="13">
    <source>
        <dbReference type="Proteomes" id="UP000324748"/>
    </source>
</evidence>
<feature type="region of interest" description="Disordered" evidence="8">
    <location>
        <begin position="1"/>
        <end position="32"/>
    </location>
</feature>
<dbReference type="EC" id="5.6.2.4" evidence="7"/>
<evidence type="ECO:0000313" key="14">
    <source>
        <dbReference type="Proteomes" id="UP000325313"/>
    </source>
</evidence>
<dbReference type="PANTHER" id="PTHR13710">
    <property type="entry name" value="DNA HELICASE RECQ FAMILY MEMBER"/>
    <property type="match status" value="1"/>
</dbReference>
<dbReference type="AlphaFoldDB" id="A0A5B0PH04"/>
<organism evidence="11 13">
    <name type="scientific">Puccinia graminis f. sp. tritici</name>
    <dbReference type="NCBI Taxonomy" id="56615"/>
    <lineage>
        <taxon>Eukaryota</taxon>
        <taxon>Fungi</taxon>
        <taxon>Dikarya</taxon>
        <taxon>Basidiomycota</taxon>
        <taxon>Pucciniomycotina</taxon>
        <taxon>Pucciniomycetes</taxon>
        <taxon>Pucciniales</taxon>
        <taxon>Pucciniaceae</taxon>
        <taxon>Puccinia</taxon>
    </lineage>
</organism>
<dbReference type="Proteomes" id="UP000325313">
    <property type="component" value="Unassembled WGS sequence"/>
</dbReference>
<dbReference type="SMART" id="SM00487">
    <property type="entry name" value="DEXDc"/>
    <property type="match status" value="1"/>
</dbReference>
<keyword evidence="13" id="KW-1185">Reference proteome</keyword>
<dbReference type="Pfam" id="PF00271">
    <property type="entry name" value="Helicase_C"/>
    <property type="match status" value="1"/>
</dbReference>
<dbReference type="PANTHER" id="PTHR13710:SF105">
    <property type="entry name" value="ATP-DEPENDENT DNA HELICASE Q1"/>
    <property type="match status" value="1"/>
</dbReference>
<keyword evidence="4" id="KW-0238">DNA-binding</keyword>
<dbReference type="Proteomes" id="UP000324748">
    <property type="component" value="Unassembled WGS sequence"/>
</dbReference>
<dbReference type="PROSITE" id="PS51194">
    <property type="entry name" value="HELICASE_CTER"/>
    <property type="match status" value="1"/>
</dbReference>
<evidence type="ECO:0000256" key="3">
    <source>
        <dbReference type="ARBA" id="ARBA00022840"/>
    </source>
</evidence>
<comment type="similarity">
    <text evidence="1">Belongs to the helicase family. RecQ subfamily.</text>
</comment>
<keyword evidence="2" id="KW-0547">Nucleotide-binding</keyword>
<dbReference type="InterPro" id="IPR027417">
    <property type="entry name" value="P-loop_NTPase"/>
</dbReference>